<sequence>MADGPMCTEVSPACPVEATTYGYYPVFWANVALCAAFGLLGVLQLLLGALTRVRAYSAVLACGCLLECVGYVGRLLMRRNPWDPAGIKMQIVCLIIAPSFTAAGVYLTLKHTVTHNGPQHSRLRPNLYTWVFVGCDLGSICLQAIGGGVAASASDTGSADMLHAGNDIIIAGIAFQVATMLACGLLAAEFIVKLVRHRRASNIRAVSAQEKSGDVKAQTFQFAVMFAYLLILIRCIYRIPEMAGGWGNPRMRNEQDFLILDGLMIVLASAALTLFHPGFFYPQMRSKPKNK</sequence>
<evidence type="ECO:0000256" key="4">
    <source>
        <dbReference type="ARBA" id="ARBA00023136"/>
    </source>
</evidence>
<keyword evidence="7" id="KW-1185">Reference proteome</keyword>
<dbReference type="InterPro" id="IPR007568">
    <property type="entry name" value="RTA1"/>
</dbReference>
<dbReference type="Pfam" id="PF04479">
    <property type="entry name" value="RTA1"/>
    <property type="match status" value="1"/>
</dbReference>
<accession>A0AAN9V062</accession>
<dbReference type="AlphaFoldDB" id="A0AAN9V062"/>
<organism evidence="6 7">
    <name type="scientific">Diatrype stigma</name>
    <dbReference type="NCBI Taxonomy" id="117547"/>
    <lineage>
        <taxon>Eukaryota</taxon>
        <taxon>Fungi</taxon>
        <taxon>Dikarya</taxon>
        <taxon>Ascomycota</taxon>
        <taxon>Pezizomycotina</taxon>
        <taxon>Sordariomycetes</taxon>
        <taxon>Xylariomycetidae</taxon>
        <taxon>Xylariales</taxon>
        <taxon>Diatrypaceae</taxon>
        <taxon>Diatrype</taxon>
    </lineage>
</organism>
<feature type="transmembrane region" description="Helical" evidence="5">
    <location>
        <begin position="168"/>
        <end position="192"/>
    </location>
</feature>
<feature type="transmembrane region" description="Helical" evidence="5">
    <location>
        <begin position="259"/>
        <end position="281"/>
    </location>
</feature>
<evidence type="ECO:0000256" key="3">
    <source>
        <dbReference type="ARBA" id="ARBA00022989"/>
    </source>
</evidence>
<evidence type="ECO:0008006" key="8">
    <source>
        <dbReference type="Google" id="ProtNLM"/>
    </source>
</evidence>
<feature type="transmembrane region" description="Helical" evidence="5">
    <location>
        <begin position="130"/>
        <end position="153"/>
    </location>
</feature>
<dbReference type="GO" id="GO:0000324">
    <property type="term" value="C:fungal-type vacuole"/>
    <property type="evidence" value="ECO:0007669"/>
    <property type="project" value="TreeGrafter"/>
</dbReference>
<evidence type="ECO:0000256" key="1">
    <source>
        <dbReference type="ARBA" id="ARBA00004141"/>
    </source>
</evidence>
<feature type="transmembrane region" description="Helical" evidence="5">
    <location>
        <begin position="55"/>
        <end position="77"/>
    </location>
</feature>
<feature type="transmembrane region" description="Helical" evidence="5">
    <location>
        <begin position="220"/>
        <end position="239"/>
    </location>
</feature>
<reference evidence="6 7" key="1">
    <citation type="submission" date="2024-02" db="EMBL/GenBank/DDBJ databases">
        <title>De novo assembly and annotation of 12 fungi associated with fruit tree decline syndrome in Ontario, Canada.</title>
        <authorList>
            <person name="Sulman M."/>
            <person name="Ellouze W."/>
            <person name="Ilyukhin E."/>
        </authorList>
    </citation>
    <scope>NUCLEOTIDE SEQUENCE [LARGE SCALE GENOMIC DNA]</scope>
    <source>
        <strain evidence="6 7">M11/M66-122</strain>
    </source>
</reference>
<proteinExistence type="predicted"/>
<dbReference type="EMBL" id="JAKJXP020000012">
    <property type="protein sequence ID" value="KAK7755500.1"/>
    <property type="molecule type" value="Genomic_DNA"/>
</dbReference>
<evidence type="ECO:0000313" key="7">
    <source>
        <dbReference type="Proteomes" id="UP001320420"/>
    </source>
</evidence>
<protein>
    <recommendedName>
        <fullName evidence="8">Sphingoid long-chain base transporter RSB1</fullName>
    </recommendedName>
</protein>
<feature type="transmembrane region" description="Helical" evidence="5">
    <location>
        <begin position="89"/>
        <end position="109"/>
    </location>
</feature>
<evidence type="ECO:0000256" key="2">
    <source>
        <dbReference type="ARBA" id="ARBA00022692"/>
    </source>
</evidence>
<keyword evidence="2 5" id="KW-0812">Transmembrane</keyword>
<comment type="subcellular location">
    <subcellularLocation>
        <location evidence="1">Membrane</location>
        <topology evidence="1">Multi-pass membrane protein</topology>
    </subcellularLocation>
</comment>
<feature type="transmembrane region" description="Helical" evidence="5">
    <location>
        <begin position="27"/>
        <end position="48"/>
    </location>
</feature>
<evidence type="ECO:0000313" key="6">
    <source>
        <dbReference type="EMBL" id="KAK7755500.1"/>
    </source>
</evidence>
<dbReference type="PANTHER" id="PTHR31465:SF8">
    <property type="entry name" value="DOMAIN PROTEIN, PUTATIVE (AFU_ORTHOLOGUE AFUA_6G14140)-RELATED"/>
    <property type="match status" value="1"/>
</dbReference>
<keyword evidence="4 5" id="KW-0472">Membrane</keyword>
<dbReference type="PANTHER" id="PTHR31465">
    <property type="entry name" value="PROTEIN RTA1-RELATED"/>
    <property type="match status" value="1"/>
</dbReference>
<name>A0AAN9V062_9PEZI</name>
<dbReference type="Proteomes" id="UP001320420">
    <property type="component" value="Unassembled WGS sequence"/>
</dbReference>
<evidence type="ECO:0000256" key="5">
    <source>
        <dbReference type="SAM" id="Phobius"/>
    </source>
</evidence>
<comment type="caution">
    <text evidence="6">The sequence shown here is derived from an EMBL/GenBank/DDBJ whole genome shotgun (WGS) entry which is preliminary data.</text>
</comment>
<keyword evidence="3 5" id="KW-1133">Transmembrane helix</keyword>
<gene>
    <name evidence="6" type="ORF">SLS62_002432</name>
</gene>
<dbReference type="GO" id="GO:0005886">
    <property type="term" value="C:plasma membrane"/>
    <property type="evidence" value="ECO:0007669"/>
    <property type="project" value="TreeGrafter"/>
</dbReference>